<keyword evidence="1" id="KW-0472">Membrane</keyword>
<evidence type="ECO:0000313" key="2">
    <source>
        <dbReference type="EMBL" id="GAA4259818.1"/>
    </source>
</evidence>
<evidence type="ECO:0000256" key="1">
    <source>
        <dbReference type="SAM" id="Phobius"/>
    </source>
</evidence>
<proteinExistence type="predicted"/>
<feature type="transmembrane region" description="Helical" evidence="1">
    <location>
        <begin position="39"/>
        <end position="60"/>
    </location>
</feature>
<organism evidence="2 3">
    <name type="scientific">Dactylosporangium darangshiense</name>
    <dbReference type="NCBI Taxonomy" id="579108"/>
    <lineage>
        <taxon>Bacteria</taxon>
        <taxon>Bacillati</taxon>
        <taxon>Actinomycetota</taxon>
        <taxon>Actinomycetes</taxon>
        <taxon>Micromonosporales</taxon>
        <taxon>Micromonosporaceae</taxon>
        <taxon>Dactylosporangium</taxon>
    </lineage>
</organism>
<evidence type="ECO:0000313" key="3">
    <source>
        <dbReference type="Proteomes" id="UP001500620"/>
    </source>
</evidence>
<protein>
    <submittedName>
        <fullName evidence="2">Uncharacterized protein</fullName>
    </submittedName>
</protein>
<dbReference type="Proteomes" id="UP001500620">
    <property type="component" value="Unassembled WGS sequence"/>
</dbReference>
<comment type="caution">
    <text evidence="2">The sequence shown here is derived from an EMBL/GenBank/DDBJ whole genome shotgun (WGS) entry which is preliminary data.</text>
</comment>
<gene>
    <name evidence="2" type="ORF">GCM10022255_086010</name>
</gene>
<dbReference type="EMBL" id="BAABAT010000037">
    <property type="protein sequence ID" value="GAA4259818.1"/>
    <property type="molecule type" value="Genomic_DNA"/>
</dbReference>
<feature type="transmembrane region" description="Helical" evidence="1">
    <location>
        <begin position="6"/>
        <end position="27"/>
    </location>
</feature>
<reference evidence="3" key="1">
    <citation type="journal article" date="2019" name="Int. J. Syst. Evol. Microbiol.">
        <title>The Global Catalogue of Microorganisms (GCM) 10K type strain sequencing project: providing services to taxonomists for standard genome sequencing and annotation.</title>
        <authorList>
            <consortium name="The Broad Institute Genomics Platform"/>
            <consortium name="The Broad Institute Genome Sequencing Center for Infectious Disease"/>
            <person name="Wu L."/>
            <person name="Ma J."/>
        </authorList>
    </citation>
    <scope>NUCLEOTIDE SEQUENCE [LARGE SCALE GENOMIC DNA]</scope>
    <source>
        <strain evidence="3">JCM 17441</strain>
    </source>
</reference>
<name>A0ABP8DN07_9ACTN</name>
<keyword evidence="3" id="KW-1185">Reference proteome</keyword>
<dbReference type="RefSeq" id="WP_345136724.1">
    <property type="nucleotide sequence ID" value="NZ_BAABAT010000037.1"/>
</dbReference>
<sequence>MNPALMALWAVIALLFALIFGGAAAALSWLDSRRVPRALLVGGSTAGATLALAVAVAALFI</sequence>
<accession>A0ABP8DN07</accession>
<keyword evidence="1" id="KW-1133">Transmembrane helix</keyword>
<keyword evidence="1" id="KW-0812">Transmembrane</keyword>